<dbReference type="RefSeq" id="WP_330080562.1">
    <property type="nucleotide sequence ID" value="NZ_JAZDCU010000015.1"/>
</dbReference>
<dbReference type="EMBL" id="JAZDQP010000017">
    <property type="protein sequence ID" value="MEE1869065.1"/>
    <property type="molecule type" value="Genomic_DNA"/>
</dbReference>
<comment type="caution">
    <text evidence="1">The sequence shown here is derived from an EMBL/GenBank/DDBJ whole genome shotgun (WGS) entry which is preliminary data.</text>
</comment>
<reference evidence="1 2" key="1">
    <citation type="submission" date="2024-01" db="EMBL/GenBank/DDBJ databases">
        <title>Unpublished Manusciprt.</title>
        <authorList>
            <person name="Duman M."/>
            <person name="Valdes E.G."/>
            <person name="Ajmi N."/>
            <person name="Altun S."/>
            <person name="Saticioglu I.B."/>
        </authorList>
    </citation>
    <scope>NUCLEOTIDE SEQUENCE [LARGE SCALE GENOMIC DNA]</scope>
    <source>
        <strain evidence="1 2">120P</strain>
    </source>
</reference>
<organism evidence="1 2">
    <name type="scientific">Pseudomonas auratipiscis</name>
    <dbReference type="NCBI Taxonomy" id="3115853"/>
    <lineage>
        <taxon>Bacteria</taxon>
        <taxon>Pseudomonadati</taxon>
        <taxon>Pseudomonadota</taxon>
        <taxon>Gammaproteobacteria</taxon>
        <taxon>Pseudomonadales</taxon>
        <taxon>Pseudomonadaceae</taxon>
        <taxon>Pseudomonas</taxon>
    </lineage>
</organism>
<keyword evidence="2" id="KW-1185">Reference proteome</keyword>
<sequence length="143" mass="15814">MSTQLEIVLSASKKLESILTSLGARGRGLHEKCSSLEHLLPADIVWSVRFVASTRNKLLHEDGFELQDLGSFQLQASSAVAYLEQVTAPEPTPDTPKVGGLTISVPNRIIEDIPLEELEWFTAQDLLFDYPPKSRADDPDEKP</sequence>
<gene>
    <name evidence="1" type="ORF">V0R53_22015</name>
</gene>
<accession>A0AB35WWK9</accession>
<name>A0AB35WWK9_9PSED</name>
<proteinExistence type="predicted"/>
<evidence type="ECO:0000313" key="1">
    <source>
        <dbReference type="EMBL" id="MEE1869065.1"/>
    </source>
</evidence>
<dbReference type="AlphaFoldDB" id="A0AB35WWK9"/>
<dbReference type="Proteomes" id="UP001307839">
    <property type="component" value="Unassembled WGS sequence"/>
</dbReference>
<protein>
    <submittedName>
        <fullName evidence="1">Uncharacterized protein</fullName>
    </submittedName>
</protein>
<evidence type="ECO:0000313" key="2">
    <source>
        <dbReference type="Proteomes" id="UP001307839"/>
    </source>
</evidence>